<dbReference type="InterPro" id="IPR000847">
    <property type="entry name" value="LysR_HTH_N"/>
</dbReference>
<sequence length="346" mass="38405">MDFDYPIINTIYIPRTPMQPVSKLLTESSLARSLDWNLLRTFLVIAEAQGISAAADILGRTQPAVSAALKRLEETMGTQLVQRSSTRFSLSETGALLHRECREIFHTIRNIPGLIGEDPSAIAGTLQLHMASHIVSDIIDDTLATFHQRYPQVALDICLQPSSALIESLLNRSINFGVSLACSKVAELEYFHLYQEYFGLFCGPRHPLFGKRGLKLEDLAGHNAVSFKVVAASEVLQTINGMYRQAKLAMPFRGISDHLEEVRRMVLAGLGVGALPLHVAARDVRDGLLWRLPPFEHPTPIDVYLVSNPKAQLSRAEQAFVRVMQEVTAAKPIEARIYAVELSEPR</sequence>
<dbReference type="Pfam" id="PF00126">
    <property type="entry name" value="HTH_1"/>
    <property type="match status" value="1"/>
</dbReference>
<evidence type="ECO:0000256" key="3">
    <source>
        <dbReference type="ARBA" id="ARBA00023125"/>
    </source>
</evidence>
<evidence type="ECO:0000313" key="7">
    <source>
        <dbReference type="Proteomes" id="UP000282741"/>
    </source>
</evidence>
<gene>
    <name evidence="6" type="ORF">CS347_22550</name>
</gene>
<dbReference type="CDD" id="cd05466">
    <property type="entry name" value="PBP2_LTTR_substrate"/>
    <property type="match status" value="1"/>
</dbReference>
<dbReference type="PANTHER" id="PTHR30126">
    <property type="entry name" value="HTH-TYPE TRANSCRIPTIONAL REGULATOR"/>
    <property type="match status" value="1"/>
</dbReference>
<dbReference type="Proteomes" id="UP000282741">
    <property type="component" value="Chromosome"/>
</dbReference>
<dbReference type="AlphaFoldDB" id="A0AAN1VI42"/>
<feature type="domain" description="HTH lysR-type" evidence="5">
    <location>
        <begin position="34"/>
        <end position="91"/>
    </location>
</feature>
<dbReference type="GO" id="GO:0000976">
    <property type="term" value="F:transcription cis-regulatory region binding"/>
    <property type="evidence" value="ECO:0007669"/>
    <property type="project" value="TreeGrafter"/>
</dbReference>
<dbReference type="InterPro" id="IPR036388">
    <property type="entry name" value="WH-like_DNA-bd_sf"/>
</dbReference>
<evidence type="ECO:0000259" key="5">
    <source>
        <dbReference type="PROSITE" id="PS50931"/>
    </source>
</evidence>
<comment type="similarity">
    <text evidence="1">Belongs to the LysR transcriptional regulatory family.</text>
</comment>
<dbReference type="SUPFAM" id="SSF53850">
    <property type="entry name" value="Periplasmic binding protein-like II"/>
    <property type="match status" value="1"/>
</dbReference>
<evidence type="ECO:0000313" key="6">
    <source>
        <dbReference type="EMBL" id="AZW19333.1"/>
    </source>
</evidence>
<name>A0AAN1VI42_9BORD</name>
<keyword evidence="4" id="KW-0804">Transcription</keyword>
<proteinExistence type="inferred from homology"/>
<accession>A0AAN1VI42</accession>
<dbReference type="PANTHER" id="PTHR30126:SF98">
    <property type="entry name" value="HTH-TYPE TRANSCRIPTIONAL ACTIVATOR BAUR"/>
    <property type="match status" value="1"/>
</dbReference>
<protein>
    <submittedName>
        <fullName evidence="6">LysR family transcriptional regulator</fullName>
    </submittedName>
</protein>
<dbReference type="PROSITE" id="PS50931">
    <property type="entry name" value="HTH_LYSR"/>
    <property type="match status" value="1"/>
</dbReference>
<dbReference type="Pfam" id="PF03466">
    <property type="entry name" value="LysR_substrate"/>
    <property type="match status" value="1"/>
</dbReference>
<dbReference type="InterPro" id="IPR005119">
    <property type="entry name" value="LysR_subst-bd"/>
</dbReference>
<dbReference type="GO" id="GO:0003700">
    <property type="term" value="F:DNA-binding transcription factor activity"/>
    <property type="evidence" value="ECO:0007669"/>
    <property type="project" value="InterPro"/>
</dbReference>
<dbReference type="PRINTS" id="PR00039">
    <property type="entry name" value="HTHLYSR"/>
</dbReference>
<dbReference type="Gene3D" id="1.10.10.10">
    <property type="entry name" value="Winged helix-like DNA-binding domain superfamily/Winged helix DNA-binding domain"/>
    <property type="match status" value="1"/>
</dbReference>
<dbReference type="EMBL" id="CP024172">
    <property type="protein sequence ID" value="AZW19333.1"/>
    <property type="molecule type" value="Genomic_DNA"/>
</dbReference>
<evidence type="ECO:0000256" key="2">
    <source>
        <dbReference type="ARBA" id="ARBA00023015"/>
    </source>
</evidence>
<keyword evidence="2" id="KW-0805">Transcription regulation</keyword>
<dbReference type="Gene3D" id="3.40.190.290">
    <property type="match status" value="1"/>
</dbReference>
<keyword evidence="3" id="KW-0238">DNA-binding</keyword>
<evidence type="ECO:0000256" key="1">
    <source>
        <dbReference type="ARBA" id="ARBA00009437"/>
    </source>
</evidence>
<dbReference type="SUPFAM" id="SSF46785">
    <property type="entry name" value="Winged helix' DNA-binding domain"/>
    <property type="match status" value="1"/>
</dbReference>
<organism evidence="6 7">
    <name type="scientific">Bordetella hinzii</name>
    <dbReference type="NCBI Taxonomy" id="103855"/>
    <lineage>
        <taxon>Bacteria</taxon>
        <taxon>Pseudomonadati</taxon>
        <taxon>Pseudomonadota</taxon>
        <taxon>Betaproteobacteria</taxon>
        <taxon>Burkholderiales</taxon>
        <taxon>Alcaligenaceae</taxon>
        <taxon>Bordetella</taxon>
    </lineage>
</organism>
<dbReference type="InterPro" id="IPR036390">
    <property type="entry name" value="WH_DNA-bd_sf"/>
</dbReference>
<reference evidence="7" key="1">
    <citation type="submission" date="2017-10" db="EMBL/GenBank/DDBJ databases">
        <title>Whole genome sequencing of various Bordetella species.</title>
        <authorList>
            <person name="Weigand M.R."/>
            <person name="Loparev V."/>
            <person name="Peng Y."/>
            <person name="Bowden K.E."/>
            <person name="Tondella M.L."/>
            <person name="Williams M.M."/>
        </authorList>
    </citation>
    <scope>NUCLEOTIDE SEQUENCE [LARGE SCALE GENOMIC DNA]</scope>
    <source>
        <strain evidence="7">H720</strain>
    </source>
</reference>
<evidence type="ECO:0000256" key="4">
    <source>
        <dbReference type="ARBA" id="ARBA00023163"/>
    </source>
</evidence>